<comment type="similarity">
    <text evidence="1 2">Belongs to the enoyl-CoA hydratase/isomerase family.</text>
</comment>
<proteinExistence type="inferred from homology"/>
<gene>
    <name evidence="3" type="ORF">Ocin01_01869</name>
</gene>
<dbReference type="EMBL" id="LJIJ01000036">
    <property type="protein sequence ID" value="ODN04765.1"/>
    <property type="molecule type" value="Genomic_DNA"/>
</dbReference>
<name>A0A1D2NI52_ORCCI</name>
<organism evidence="3 4">
    <name type="scientific">Orchesella cincta</name>
    <name type="common">Springtail</name>
    <name type="synonym">Podura cincta</name>
    <dbReference type="NCBI Taxonomy" id="48709"/>
    <lineage>
        <taxon>Eukaryota</taxon>
        <taxon>Metazoa</taxon>
        <taxon>Ecdysozoa</taxon>
        <taxon>Arthropoda</taxon>
        <taxon>Hexapoda</taxon>
        <taxon>Collembola</taxon>
        <taxon>Entomobryomorpha</taxon>
        <taxon>Entomobryoidea</taxon>
        <taxon>Orchesellidae</taxon>
        <taxon>Orchesellinae</taxon>
        <taxon>Orchesella</taxon>
    </lineage>
</organism>
<dbReference type="Gene3D" id="1.10.287.2460">
    <property type="match status" value="1"/>
</dbReference>
<accession>A0A1D2NI52</accession>
<evidence type="ECO:0000256" key="1">
    <source>
        <dbReference type="ARBA" id="ARBA00005254"/>
    </source>
</evidence>
<comment type="caution">
    <text evidence="3">The sequence shown here is derived from an EMBL/GenBank/DDBJ whole genome shotgun (WGS) entry which is preliminary data.</text>
</comment>
<dbReference type="PROSITE" id="PS00166">
    <property type="entry name" value="ENOYL_COA_HYDRATASE"/>
    <property type="match status" value="1"/>
</dbReference>
<sequence>MPLSSRLPVYGTFLFHKANAHLQNAKNVGTFALRRMSSLPQGSYQNLVVEKVSNITTIGINRPEKRNCVNLATAKELQEAFKAFESDNSSTAAVLYGNGGHFSAGLDLKEISEFPNDFNFLETGNYTPKSSEGVGPMGPSRRIFAKPVIAAVSGYAVAGGMEIALMCDLRVVEETATFGIFCRRFGVPLIDGGTIRLPNLIGLSRAMDLILTGRPVKGKEALQIGLANRLVPTGSSFNEAVKLAKEISSFPQDCMNTDRKSAYAAMFSAQSFEDSVEREMEQGLKVLHKESIQGAGKFASGIGKHGKFETQ</sequence>
<dbReference type="OrthoDB" id="448450at2759"/>
<dbReference type="Gene3D" id="3.90.226.10">
    <property type="entry name" value="2-enoyl-CoA Hydratase, Chain A, domain 1"/>
    <property type="match status" value="1"/>
</dbReference>
<dbReference type="SUPFAM" id="SSF52096">
    <property type="entry name" value="ClpP/crotonase"/>
    <property type="match status" value="1"/>
</dbReference>
<dbReference type="AlphaFoldDB" id="A0A1D2NI52"/>
<dbReference type="InterPro" id="IPR001753">
    <property type="entry name" value="Enoyl-CoA_hydra/iso"/>
</dbReference>
<dbReference type="NCBIfam" id="NF006108">
    <property type="entry name" value="PRK08259.1"/>
    <property type="match status" value="1"/>
</dbReference>
<evidence type="ECO:0000313" key="3">
    <source>
        <dbReference type="EMBL" id="ODN04765.1"/>
    </source>
</evidence>
<dbReference type="InterPro" id="IPR018376">
    <property type="entry name" value="Enoyl-CoA_hyd/isom_CS"/>
</dbReference>
<evidence type="ECO:0000256" key="2">
    <source>
        <dbReference type="RuleBase" id="RU003707"/>
    </source>
</evidence>
<dbReference type="InterPro" id="IPR029045">
    <property type="entry name" value="ClpP/crotonase-like_dom_sf"/>
</dbReference>
<protein>
    <submittedName>
        <fullName evidence="3">Putative enoyl-CoA hydratase</fullName>
    </submittedName>
</protein>
<dbReference type="PANTHER" id="PTHR43802">
    <property type="entry name" value="ENOYL-COA HYDRATASE"/>
    <property type="match status" value="1"/>
</dbReference>
<dbReference type="PANTHER" id="PTHR43802:SF1">
    <property type="entry name" value="IP11341P-RELATED"/>
    <property type="match status" value="1"/>
</dbReference>
<dbReference type="Pfam" id="PF00378">
    <property type="entry name" value="ECH_1"/>
    <property type="match status" value="1"/>
</dbReference>
<dbReference type="GO" id="GO:0003824">
    <property type="term" value="F:catalytic activity"/>
    <property type="evidence" value="ECO:0007669"/>
    <property type="project" value="InterPro"/>
</dbReference>
<keyword evidence="4" id="KW-1185">Reference proteome</keyword>
<evidence type="ECO:0000313" key="4">
    <source>
        <dbReference type="Proteomes" id="UP000094527"/>
    </source>
</evidence>
<dbReference type="CDD" id="cd06558">
    <property type="entry name" value="crotonase-like"/>
    <property type="match status" value="1"/>
</dbReference>
<reference evidence="3 4" key="1">
    <citation type="journal article" date="2016" name="Genome Biol. Evol.">
        <title>Gene Family Evolution Reflects Adaptation to Soil Environmental Stressors in the Genome of the Collembolan Orchesella cincta.</title>
        <authorList>
            <person name="Faddeeva-Vakhrusheva A."/>
            <person name="Derks M.F."/>
            <person name="Anvar S.Y."/>
            <person name="Agamennone V."/>
            <person name="Suring W."/>
            <person name="Smit S."/>
            <person name="van Straalen N.M."/>
            <person name="Roelofs D."/>
        </authorList>
    </citation>
    <scope>NUCLEOTIDE SEQUENCE [LARGE SCALE GENOMIC DNA]</scope>
    <source>
        <tissue evidence="3">Mixed pool</tissue>
    </source>
</reference>
<dbReference type="Proteomes" id="UP000094527">
    <property type="component" value="Unassembled WGS sequence"/>
</dbReference>
<dbReference type="OMA" id="PKTDSWH"/>
<dbReference type="STRING" id="48709.A0A1D2NI52"/>